<reference evidence="11 12" key="1">
    <citation type="submission" date="2019-04" db="EMBL/GenBank/DDBJ databases">
        <title>Comparative genomics and transcriptomics to analyze fruiting body development in filamentous ascomycetes.</title>
        <authorList>
            <consortium name="DOE Joint Genome Institute"/>
            <person name="Lutkenhaus R."/>
            <person name="Traeger S."/>
            <person name="Breuer J."/>
            <person name="Kuo A."/>
            <person name="Lipzen A."/>
            <person name="Pangilinan J."/>
            <person name="Dilworth D."/>
            <person name="Sandor L."/>
            <person name="Poggeler S."/>
            <person name="Barry K."/>
            <person name="Grigoriev I.V."/>
            <person name="Nowrousian M."/>
        </authorList>
    </citation>
    <scope>NUCLEOTIDE SEQUENCE [LARGE SCALE GENOMIC DNA]</scope>
    <source>
        <strain evidence="11 12">CBS 389.68</strain>
    </source>
</reference>
<proteinExistence type="inferred from homology"/>
<feature type="chain" id="PRO_5020262135" evidence="10">
    <location>
        <begin position="17"/>
        <end position="244"/>
    </location>
</feature>
<keyword evidence="5 9" id="KW-1133">Transmembrane helix</keyword>
<comment type="function">
    <text evidence="7">Is probably involved in a pathway contributing to genomic integrity.</text>
</comment>
<keyword evidence="2 9" id="KW-0812">Transmembrane</keyword>
<keyword evidence="6 9" id="KW-0472">Membrane</keyword>
<dbReference type="InterPro" id="IPR005595">
    <property type="entry name" value="TRAP_alpha"/>
</dbReference>
<evidence type="ECO:0000256" key="2">
    <source>
        <dbReference type="ARBA" id="ARBA00022692"/>
    </source>
</evidence>
<dbReference type="Proteomes" id="UP000298138">
    <property type="component" value="Unassembled WGS sequence"/>
</dbReference>
<feature type="transmembrane region" description="Helical" evidence="9">
    <location>
        <begin position="162"/>
        <end position="180"/>
    </location>
</feature>
<name>A0A4S2N6Z1_9PEZI</name>
<evidence type="ECO:0000256" key="1">
    <source>
        <dbReference type="ARBA" id="ARBA00004115"/>
    </source>
</evidence>
<dbReference type="PANTHER" id="PTHR12924">
    <property type="entry name" value="TRANSLOCON-ASSOCIATED PROTEIN, ALPHA SUBUNIT"/>
    <property type="match status" value="1"/>
</dbReference>
<dbReference type="PANTHER" id="PTHR12924:SF0">
    <property type="entry name" value="TRANSLOCON-ASSOCIATED PROTEIN SUBUNIT ALPHA"/>
    <property type="match status" value="1"/>
</dbReference>
<dbReference type="Pfam" id="PF03896">
    <property type="entry name" value="TRAP_alpha"/>
    <property type="match status" value="1"/>
</dbReference>
<keyword evidence="3 10" id="KW-0732">Signal</keyword>
<evidence type="ECO:0000256" key="7">
    <source>
        <dbReference type="ARBA" id="ARBA00037565"/>
    </source>
</evidence>
<evidence type="ECO:0000256" key="4">
    <source>
        <dbReference type="ARBA" id="ARBA00022824"/>
    </source>
</evidence>
<dbReference type="InParanoid" id="A0A4S2N6Z1"/>
<evidence type="ECO:0000256" key="10">
    <source>
        <dbReference type="SAM" id="SignalP"/>
    </source>
</evidence>
<evidence type="ECO:0000256" key="5">
    <source>
        <dbReference type="ARBA" id="ARBA00022989"/>
    </source>
</evidence>
<feature type="signal peptide" evidence="10">
    <location>
        <begin position="1"/>
        <end position="16"/>
    </location>
</feature>
<evidence type="ECO:0000256" key="3">
    <source>
        <dbReference type="ARBA" id="ARBA00022729"/>
    </source>
</evidence>
<evidence type="ECO:0000313" key="11">
    <source>
        <dbReference type="EMBL" id="TGZ84993.1"/>
    </source>
</evidence>
<accession>A0A4S2N6Z1</accession>
<organism evidence="11 12">
    <name type="scientific">Ascodesmis nigricans</name>
    <dbReference type="NCBI Taxonomy" id="341454"/>
    <lineage>
        <taxon>Eukaryota</taxon>
        <taxon>Fungi</taxon>
        <taxon>Dikarya</taxon>
        <taxon>Ascomycota</taxon>
        <taxon>Pezizomycotina</taxon>
        <taxon>Pezizomycetes</taxon>
        <taxon>Pezizales</taxon>
        <taxon>Ascodesmidaceae</taxon>
        <taxon>Ascodesmis</taxon>
    </lineage>
</organism>
<dbReference type="OrthoDB" id="1926781at2759"/>
<dbReference type="FunCoup" id="A0A4S2N6Z1">
    <property type="interactions" value="21"/>
</dbReference>
<keyword evidence="12" id="KW-1185">Reference proteome</keyword>
<protein>
    <submittedName>
        <fullName evidence="11">Uncharacterized protein</fullName>
    </submittedName>
</protein>
<evidence type="ECO:0000256" key="6">
    <source>
        <dbReference type="ARBA" id="ARBA00023136"/>
    </source>
</evidence>
<keyword evidence="4" id="KW-0256">Endoplasmic reticulum</keyword>
<evidence type="ECO:0000256" key="9">
    <source>
        <dbReference type="SAM" id="Phobius"/>
    </source>
</evidence>
<evidence type="ECO:0000256" key="8">
    <source>
        <dbReference type="ARBA" id="ARBA00038311"/>
    </source>
</evidence>
<gene>
    <name evidence="11" type="ORF">EX30DRAFT_392387</name>
</gene>
<comment type="subcellular location">
    <subcellularLocation>
        <location evidence="1">Endoplasmic reticulum membrane</location>
        <topology evidence="1">Single-pass type I membrane protein</topology>
    </subcellularLocation>
</comment>
<sequence>MRFPVLFLPAVGLASTAQLFTRSEALNQQKDLNLTATANFQSTLSPLGIKLVNREPTKVDLSLRNDEEKPVTLQLVGGSLWDAAAGKSVKNLTSVKVGDVVDAGAEIHFPYTIKVDIIEADLLLNLAMVVTTETGDLVTVSAFNQTVSVVDPPVSVFDPQMVFLYLLLASGCAGALYAVYGKWMESVTPKRERRAGRVKSQVVRETVTTTSTGNAVFDESWIPEHHLKKQGGKKAVPRTRSRRA</sequence>
<comment type="similarity">
    <text evidence="8">Belongs to the IRC22 family.</text>
</comment>
<dbReference type="EMBL" id="ML220112">
    <property type="protein sequence ID" value="TGZ84993.1"/>
    <property type="molecule type" value="Genomic_DNA"/>
</dbReference>
<evidence type="ECO:0000313" key="12">
    <source>
        <dbReference type="Proteomes" id="UP000298138"/>
    </source>
</evidence>
<dbReference type="AlphaFoldDB" id="A0A4S2N6Z1"/>
<dbReference type="GO" id="GO:0005789">
    <property type="term" value="C:endoplasmic reticulum membrane"/>
    <property type="evidence" value="ECO:0007669"/>
    <property type="project" value="UniProtKB-SubCell"/>
</dbReference>